<feature type="transmembrane region" description="Helical" evidence="1">
    <location>
        <begin position="53"/>
        <end position="69"/>
    </location>
</feature>
<organism evidence="3 4">
    <name type="scientific">Collinsella ihumii</name>
    <dbReference type="NCBI Taxonomy" id="1720204"/>
    <lineage>
        <taxon>Bacteria</taxon>
        <taxon>Bacillati</taxon>
        <taxon>Actinomycetota</taxon>
        <taxon>Coriobacteriia</taxon>
        <taxon>Coriobacteriales</taxon>
        <taxon>Coriobacteriaceae</taxon>
        <taxon>Collinsella</taxon>
    </lineage>
</organism>
<feature type="transmembrane region" description="Helical" evidence="1">
    <location>
        <begin position="106"/>
        <end position="126"/>
    </location>
</feature>
<feature type="transmembrane region" description="Helical" evidence="1">
    <location>
        <begin position="81"/>
        <end position="100"/>
    </location>
</feature>
<name>A0A921IPU2_9ACTN</name>
<dbReference type="EMBL" id="DYVF01000047">
    <property type="protein sequence ID" value="HJG31289.1"/>
    <property type="molecule type" value="Genomic_DNA"/>
</dbReference>
<dbReference type="Proteomes" id="UP000746751">
    <property type="component" value="Unassembled WGS sequence"/>
</dbReference>
<evidence type="ECO:0000259" key="2">
    <source>
        <dbReference type="Pfam" id="PF07786"/>
    </source>
</evidence>
<reference evidence="3" key="2">
    <citation type="submission" date="2021-09" db="EMBL/GenBank/DDBJ databases">
        <authorList>
            <person name="Gilroy R."/>
        </authorList>
    </citation>
    <scope>NUCLEOTIDE SEQUENCE</scope>
    <source>
        <strain evidence="3">ChiGjej2B2-7701</strain>
    </source>
</reference>
<keyword evidence="1" id="KW-1133">Transmembrane helix</keyword>
<feature type="transmembrane region" description="Helical" evidence="1">
    <location>
        <begin position="173"/>
        <end position="193"/>
    </location>
</feature>
<protein>
    <submittedName>
        <fullName evidence="3">DUF1624 domain-containing protein</fullName>
    </submittedName>
</protein>
<feature type="transmembrane region" description="Helical" evidence="1">
    <location>
        <begin position="133"/>
        <end position="153"/>
    </location>
</feature>
<proteinExistence type="predicted"/>
<evidence type="ECO:0000313" key="3">
    <source>
        <dbReference type="EMBL" id="HJG31289.1"/>
    </source>
</evidence>
<accession>A0A921IPU2</accession>
<sequence length="240" mass="26781">MGSNQATQRRRIAFFDMLRGFTIISMVLFHAAYDAAYIYGFDMPWFQGTLLQNIWRASISWVFLALAGWMTSCSRNNLKRAAVYGSAALVVWAATTVAALDTPVSFGILFCMAASTAIYAVLNPLLKRLHPAIPCAVALILFLLTLDVPHRLYQVEGLAWLGFPDAGFTSGDYYPIVPFTFMYLAGAYASQLFSRIRPEGYPAWMYVDAVPALSRIGKLSLPIYLIHQPLLIVIFELVCR</sequence>
<comment type="caution">
    <text evidence="3">The sequence shown here is derived from an EMBL/GenBank/DDBJ whole genome shotgun (WGS) entry which is preliminary data.</text>
</comment>
<evidence type="ECO:0000256" key="1">
    <source>
        <dbReference type="SAM" id="Phobius"/>
    </source>
</evidence>
<evidence type="ECO:0000313" key="4">
    <source>
        <dbReference type="Proteomes" id="UP000746751"/>
    </source>
</evidence>
<reference evidence="3" key="1">
    <citation type="journal article" date="2021" name="PeerJ">
        <title>Extensive microbial diversity within the chicken gut microbiome revealed by metagenomics and culture.</title>
        <authorList>
            <person name="Gilroy R."/>
            <person name="Ravi A."/>
            <person name="Getino M."/>
            <person name="Pursley I."/>
            <person name="Horton D.L."/>
            <person name="Alikhan N.F."/>
            <person name="Baker D."/>
            <person name="Gharbi K."/>
            <person name="Hall N."/>
            <person name="Watson M."/>
            <person name="Adriaenssens E.M."/>
            <person name="Foster-Nyarko E."/>
            <person name="Jarju S."/>
            <person name="Secka A."/>
            <person name="Antonio M."/>
            <person name="Oren A."/>
            <person name="Chaudhuri R.R."/>
            <person name="La Ragione R."/>
            <person name="Hildebrand F."/>
            <person name="Pallen M.J."/>
        </authorList>
    </citation>
    <scope>NUCLEOTIDE SEQUENCE</scope>
    <source>
        <strain evidence="3">ChiGjej2B2-7701</strain>
    </source>
</reference>
<dbReference type="Pfam" id="PF07786">
    <property type="entry name" value="HGSNAT_cat"/>
    <property type="match status" value="1"/>
</dbReference>
<feature type="domain" description="Heparan-alpha-glucosaminide N-acetyltransferase catalytic" evidence="2">
    <location>
        <begin position="11"/>
        <end position="229"/>
    </location>
</feature>
<keyword evidence="1" id="KW-0812">Transmembrane</keyword>
<feature type="transmembrane region" description="Helical" evidence="1">
    <location>
        <begin position="12"/>
        <end position="33"/>
    </location>
</feature>
<gene>
    <name evidence="3" type="ORF">K8U80_07830</name>
</gene>
<dbReference type="AlphaFoldDB" id="A0A921IPU2"/>
<keyword evidence="1" id="KW-0472">Membrane</keyword>
<dbReference type="InterPro" id="IPR012429">
    <property type="entry name" value="HGSNAT_cat"/>
</dbReference>